<feature type="transmembrane region" description="Helical" evidence="6">
    <location>
        <begin position="117"/>
        <end position="138"/>
    </location>
</feature>
<evidence type="ECO:0000313" key="8">
    <source>
        <dbReference type="EMBL" id="MBU8873401.1"/>
    </source>
</evidence>
<protein>
    <submittedName>
        <fullName evidence="8">MFS transporter</fullName>
    </submittedName>
</protein>
<dbReference type="PANTHER" id="PTHR23519:SF1">
    <property type="entry name" value="AUTOPHAGY-RELATED PROTEIN 22"/>
    <property type="match status" value="1"/>
</dbReference>
<dbReference type="Pfam" id="PF11700">
    <property type="entry name" value="ATG22"/>
    <property type="match status" value="1"/>
</dbReference>
<name>A0ABS6IFM9_9HYPH</name>
<feature type="transmembrane region" description="Helical" evidence="6">
    <location>
        <begin position="92"/>
        <end position="111"/>
    </location>
</feature>
<comment type="subcellular location">
    <subcellularLocation>
        <location evidence="1">Endomembrane system</location>
        <topology evidence="1">Multi-pass membrane protein</topology>
    </subcellularLocation>
</comment>
<dbReference type="InterPro" id="IPR050495">
    <property type="entry name" value="ATG22/LtaA_families"/>
</dbReference>
<feature type="transmembrane region" description="Helical" evidence="6">
    <location>
        <begin position="373"/>
        <end position="395"/>
    </location>
</feature>
<feature type="transmembrane region" description="Helical" evidence="6">
    <location>
        <begin position="327"/>
        <end position="353"/>
    </location>
</feature>
<evidence type="ECO:0000256" key="1">
    <source>
        <dbReference type="ARBA" id="ARBA00004127"/>
    </source>
</evidence>
<keyword evidence="4 6" id="KW-1133">Transmembrane helix</keyword>
<feature type="domain" description="Major facilitator superfamily (MFS) profile" evidence="7">
    <location>
        <begin position="259"/>
        <end position="465"/>
    </location>
</feature>
<feature type="transmembrane region" description="Helical" evidence="6">
    <location>
        <begin position="293"/>
        <end position="315"/>
    </location>
</feature>
<sequence>MTVPHVAAAPPVREASKLGQVSWALFDWANQPFFTIITTFIFAPYFANVLVGDPVKGQSAWAFTQSASGILIALMSPFLGAMADAGGRRKPYILFFQLLLVAGCAGLWFAYPNRSDLILPISWAVILATIGAEMSIVFNNSQLPNIVRPERMGWLSGFGWGLGYCGGLVSLIVVLAVSMPSMFGLSAGDGPLFGLDVPSHELERLVGPASALWIAIFVLPMFLFTPDSAGARRQPLLVAAREGGRSLLATLKRVPRFGNVLRYLIAFMLYNDGLAAIIAFGGVYAAATFGWSTVTLGIFGIILTVFAIPGAFLGGKLDDWIGSKRTVQFAIAGVILATLGIVSVTATHVFFVVPADPISPTRGLFGSLQEKVLMGFALILGFCMGPMQAASRTMVGRIAPPGMTGEFYGLFALSGRATAWMAPFAIGVVTAATQSTRIGMACVLFFLVVGFILLWKVREERATPV</sequence>
<comment type="caution">
    <text evidence="8">The sequence shown here is derived from an EMBL/GenBank/DDBJ whole genome shotgun (WGS) entry which is preliminary data.</text>
</comment>
<evidence type="ECO:0000256" key="2">
    <source>
        <dbReference type="ARBA" id="ARBA00022448"/>
    </source>
</evidence>
<feature type="transmembrane region" description="Helical" evidence="6">
    <location>
        <begin position="59"/>
        <end position="80"/>
    </location>
</feature>
<feature type="transmembrane region" description="Helical" evidence="6">
    <location>
        <begin position="205"/>
        <end position="224"/>
    </location>
</feature>
<feature type="transmembrane region" description="Helical" evidence="6">
    <location>
        <begin position="158"/>
        <end position="185"/>
    </location>
</feature>
<proteinExistence type="predicted"/>
<evidence type="ECO:0000256" key="4">
    <source>
        <dbReference type="ARBA" id="ARBA00022989"/>
    </source>
</evidence>
<feature type="transmembrane region" description="Helical" evidence="6">
    <location>
        <begin position="438"/>
        <end position="455"/>
    </location>
</feature>
<accession>A0ABS6IFM9</accession>
<dbReference type="Proteomes" id="UP000727907">
    <property type="component" value="Unassembled WGS sequence"/>
</dbReference>
<evidence type="ECO:0000256" key="5">
    <source>
        <dbReference type="ARBA" id="ARBA00023136"/>
    </source>
</evidence>
<gene>
    <name evidence="8" type="ORF">KQ910_06470</name>
</gene>
<dbReference type="EMBL" id="JAHOPB010000001">
    <property type="protein sequence ID" value="MBU8873401.1"/>
    <property type="molecule type" value="Genomic_DNA"/>
</dbReference>
<evidence type="ECO:0000256" key="6">
    <source>
        <dbReference type="SAM" id="Phobius"/>
    </source>
</evidence>
<evidence type="ECO:0000313" key="9">
    <source>
        <dbReference type="Proteomes" id="UP000727907"/>
    </source>
</evidence>
<dbReference type="InterPro" id="IPR020846">
    <property type="entry name" value="MFS_dom"/>
</dbReference>
<keyword evidence="9" id="KW-1185">Reference proteome</keyword>
<evidence type="ECO:0000256" key="3">
    <source>
        <dbReference type="ARBA" id="ARBA00022692"/>
    </source>
</evidence>
<keyword evidence="5 6" id="KW-0472">Membrane</keyword>
<keyword evidence="2" id="KW-0813">Transport</keyword>
<organism evidence="8 9">
    <name type="scientific">Reyranella humidisoli</name>
    <dbReference type="NCBI Taxonomy" id="2849149"/>
    <lineage>
        <taxon>Bacteria</taxon>
        <taxon>Pseudomonadati</taxon>
        <taxon>Pseudomonadota</taxon>
        <taxon>Alphaproteobacteria</taxon>
        <taxon>Hyphomicrobiales</taxon>
        <taxon>Reyranellaceae</taxon>
        <taxon>Reyranella</taxon>
    </lineage>
</organism>
<reference evidence="8 9" key="1">
    <citation type="submission" date="2021-06" db="EMBL/GenBank/DDBJ databases">
        <authorList>
            <person name="Lee D.H."/>
        </authorList>
    </citation>
    <scope>NUCLEOTIDE SEQUENCE [LARGE SCALE GENOMIC DNA]</scope>
    <source>
        <strain evidence="8 9">MMS21-HV4-11</strain>
    </source>
</reference>
<feature type="transmembrane region" description="Helical" evidence="6">
    <location>
        <begin position="260"/>
        <end position="287"/>
    </location>
</feature>
<dbReference type="PANTHER" id="PTHR23519">
    <property type="entry name" value="AUTOPHAGY-RELATED PROTEIN 22"/>
    <property type="match status" value="1"/>
</dbReference>
<evidence type="ECO:0000259" key="7">
    <source>
        <dbReference type="PROSITE" id="PS50850"/>
    </source>
</evidence>
<dbReference type="RefSeq" id="WP_216957645.1">
    <property type="nucleotide sequence ID" value="NZ_JAHOPB010000001.1"/>
</dbReference>
<keyword evidence="3 6" id="KW-0812">Transmembrane</keyword>
<feature type="transmembrane region" description="Helical" evidence="6">
    <location>
        <begin position="407"/>
        <end position="432"/>
    </location>
</feature>
<dbReference type="PROSITE" id="PS50850">
    <property type="entry name" value="MFS"/>
    <property type="match status" value="1"/>
</dbReference>
<dbReference type="InterPro" id="IPR024671">
    <property type="entry name" value="Atg22-like"/>
</dbReference>
<feature type="transmembrane region" description="Helical" evidence="6">
    <location>
        <begin position="23"/>
        <end position="47"/>
    </location>
</feature>